<protein>
    <submittedName>
        <fullName evidence="1">Uncharacterized protein</fullName>
    </submittedName>
</protein>
<keyword evidence="2" id="KW-1185">Reference proteome</keyword>
<dbReference type="RefSeq" id="WP_413261014.1">
    <property type="nucleotide sequence ID" value="NZ_JBHFNR010000002.1"/>
</dbReference>
<organism evidence="1 2">
    <name type="scientific">Floridaenema flaviceps BLCC-F50</name>
    <dbReference type="NCBI Taxonomy" id="3153642"/>
    <lineage>
        <taxon>Bacteria</taxon>
        <taxon>Bacillati</taxon>
        <taxon>Cyanobacteriota</taxon>
        <taxon>Cyanophyceae</taxon>
        <taxon>Oscillatoriophycideae</taxon>
        <taxon>Aerosakkonematales</taxon>
        <taxon>Aerosakkonemataceae</taxon>
        <taxon>Floridanema</taxon>
        <taxon>Floridanema flaviceps</taxon>
    </lineage>
</organism>
<gene>
    <name evidence="1" type="ORF">ACE1CI_00155</name>
</gene>
<dbReference type="Proteomes" id="UP001576784">
    <property type="component" value="Unassembled WGS sequence"/>
</dbReference>
<name>A0ABV4XIE6_9CYAN</name>
<reference evidence="1 2" key="1">
    <citation type="submission" date="2024-09" db="EMBL/GenBank/DDBJ databases">
        <title>Floridaenema gen nov. (Aerosakkonemataceae, Aerosakkonematales ord. nov., Cyanobacteria) from benthic tropical and subtropical fresh waters, with the description of four new species.</title>
        <authorList>
            <person name="Moretto J.A."/>
            <person name="Berthold D.E."/>
            <person name="Lefler F.W."/>
            <person name="Huang I.-S."/>
            <person name="Laughinghouse H. IV."/>
        </authorList>
    </citation>
    <scope>NUCLEOTIDE SEQUENCE [LARGE SCALE GENOMIC DNA]</scope>
    <source>
        <strain evidence="1 2">BLCC-F50</strain>
    </source>
</reference>
<accession>A0ABV4XIE6</accession>
<evidence type="ECO:0000313" key="2">
    <source>
        <dbReference type="Proteomes" id="UP001576784"/>
    </source>
</evidence>
<evidence type="ECO:0000313" key="1">
    <source>
        <dbReference type="EMBL" id="MFB2891335.1"/>
    </source>
</evidence>
<sequence>AGKMPAPQQRNNYFLYSCGVGILPAHFQRALLDFYSRQDACSTTKKQLFFVLLWGRHPACLFPKSTFRFL</sequence>
<proteinExistence type="predicted"/>
<dbReference type="EMBL" id="JBHFNR010000002">
    <property type="protein sequence ID" value="MFB2891335.1"/>
    <property type="molecule type" value="Genomic_DNA"/>
</dbReference>
<comment type="caution">
    <text evidence="1">The sequence shown here is derived from an EMBL/GenBank/DDBJ whole genome shotgun (WGS) entry which is preliminary data.</text>
</comment>
<feature type="non-terminal residue" evidence="1">
    <location>
        <position position="1"/>
    </location>
</feature>